<keyword evidence="2" id="KW-1133">Transmembrane helix</keyword>
<evidence type="ECO:0000313" key="4">
    <source>
        <dbReference type="Proteomes" id="UP000722125"/>
    </source>
</evidence>
<accession>A0ABS5TXG6</accession>
<reference evidence="3 4" key="1">
    <citation type="submission" date="2021-05" db="EMBL/GenBank/DDBJ databases">
        <title>Description of Cellulomonas sp. DKR-3 sp. nov.</title>
        <authorList>
            <person name="Dahal R.H."/>
            <person name="Chaudhary D.K."/>
        </authorList>
    </citation>
    <scope>NUCLEOTIDE SEQUENCE [LARGE SCALE GENOMIC DNA]</scope>
    <source>
        <strain evidence="3 4">DKR-3</strain>
    </source>
</reference>
<sequence length="164" mass="17646">MGAAEIADPVAYAWYWTPIGVLLLLSVVWLPVLIVLLTRRRPGDRPPAPRPAPTPPAAATPTDPYAAARAAHLARIDDLERRVRAGEIDTRGLALGLRDVLRDFAAVRTGAATAAMTEADARRDPRVARIVSLLERTTSPAFGPVSRGSGKVALRDARQVVTTW</sequence>
<protein>
    <submittedName>
        <fullName evidence="3">Uncharacterized protein</fullName>
    </submittedName>
</protein>
<gene>
    <name evidence="3" type="ORF">KIN34_05925</name>
</gene>
<proteinExistence type="predicted"/>
<evidence type="ECO:0000313" key="3">
    <source>
        <dbReference type="EMBL" id="MBT0993823.1"/>
    </source>
</evidence>
<organism evidence="3 4">
    <name type="scientific">Cellulomonas fulva</name>
    <dbReference type="NCBI Taxonomy" id="2835530"/>
    <lineage>
        <taxon>Bacteria</taxon>
        <taxon>Bacillati</taxon>
        <taxon>Actinomycetota</taxon>
        <taxon>Actinomycetes</taxon>
        <taxon>Micrococcales</taxon>
        <taxon>Cellulomonadaceae</taxon>
        <taxon>Cellulomonas</taxon>
    </lineage>
</organism>
<dbReference type="EMBL" id="JAHBOH010000001">
    <property type="protein sequence ID" value="MBT0993823.1"/>
    <property type="molecule type" value="Genomic_DNA"/>
</dbReference>
<keyword evidence="2" id="KW-0812">Transmembrane</keyword>
<feature type="region of interest" description="Disordered" evidence="1">
    <location>
        <begin position="43"/>
        <end position="62"/>
    </location>
</feature>
<name>A0ABS5TXG6_9CELL</name>
<feature type="compositionally biased region" description="Pro residues" evidence="1">
    <location>
        <begin position="45"/>
        <end position="58"/>
    </location>
</feature>
<keyword evidence="4" id="KW-1185">Reference proteome</keyword>
<keyword evidence="2" id="KW-0472">Membrane</keyword>
<comment type="caution">
    <text evidence="3">The sequence shown here is derived from an EMBL/GenBank/DDBJ whole genome shotgun (WGS) entry which is preliminary data.</text>
</comment>
<feature type="transmembrane region" description="Helical" evidence="2">
    <location>
        <begin position="12"/>
        <end position="37"/>
    </location>
</feature>
<evidence type="ECO:0000256" key="2">
    <source>
        <dbReference type="SAM" id="Phobius"/>
    </source>
</evidence>
<evidence type="ECO:0000256" key="1">
    <source>
        <dbReference type="SAM" id="MobiDB-lite"/>
    </source>
</evidence>
<dbReference type="RefSeq" id="WP_214348022.1">
    <property type="nucleotide sequence ID" value="NZ_JAHBOH010000001.1"/>
</dbReference>
<dbReference type="Proteomes" id="UP000722125">
    <property type="component" value="Unassembled WGS sequence"/>
</dbReference>